<evidence type="ECO:0000313" key="4">
    <source>
        <dbReference type="EMBL" id="KAK9910071.1"/>
    </source>
</evidence>
<dbReference type="PANTHER" id="PTHR47364:SF2">
    <property type="entry name" value="CYSTEINE PROTEINASE INHIBITOR 5"/>
    <property type="match status" value="1"/>
</dbReference>
<accession>A0AAW1VSN0</accession>
<proteinExistence type="predicted"/>
<keyword evidence="1" id="KW-0646">Protease inhibitor</keyword>
<keyword evidence="5" id="KW-1185">Reference proteome</keyword>
<dbReference type="SMART" id="SM00043">
    <property type="entry name" value="CY"/>
    <property type="match status" value="1"/>
</dbReference>
<feature type="domain" description="Cystatin" evidence="3">
    <location>
        <begin position="34"/>
        <end position="128"/>
    </location>
</feature>
<reference evidence="4 5" key="1">
    <citation type="journal article" date="2023" name="G3 (Bethesda)">
        <title>A chromosome-length genome assembly and annotation of blackberry (Rubus argutus, cv. 'Hillquist').</title>
        <authorList>
            <person name="Bruna T."/>
            <person name="Aryal R."/>
            <person name="Dudchenko O."/>
            <person name="Sargent D.J."/>
            <person name="Mead D."/>
            <person name="Buti M."/>
            <person name="Cavallini A."/>
            <person name="Hytonen T."/>
            <person name="Andres J."/>
            <person name="Pham M."/>
            <person name="Weisz D."/>
            <person name="Mascagni F."/>
            <person name="Usai G."/>
            <person name="Natali L."/>
            <person name="Bassil N."/>
            <person name="Fernandez G.E."/>
            <person name="Lomsadze A."/>
            <person name="Armour M."/>
            <person name="Olukolu B."/>
            <person name="Poorten T."/>
            <person name="Britton C."/>
            <person name="Davik J."/>
            <person name="Ashrafi H."/>
            <person name="Aiden E.L."/>
            <person name="Borodovsky M."/>
            <person name="Worthington M."/>
        </authorList>
    </citation>
    <scope>NUCLEOTIDE SEQUENCE [LARGE SCALE GENOMIC DNA]</scope>
    <source>
        <strain evidence="4">PI 553951</strain>
    </source>
</reference>
<dbReference type="GO" id="GO:0004869">
    <property type="term" value="F:cysteine-type endopeptidase inhibitor activity"/>
    <property type="evidence" value="ECO:0007669"/>
    <property type="project" value="UniProtKB-KW"/>
</dbReference>
<dbReference type="InterPro" id="IPR000010">
    <property type="entry name" value="Cystatin_dom"/>
</dbReference>
<dbReference type="AlphaFoldDB" id="A0AAW1VSN0"/>
<dbReference type="Gene3D" id="3.10.450.10">
    <property type="match status" value="1"/>
</dbReference>
<dbReference type="PANTHER" id="PTHR47364">
    <property type="entry name" value="CYSTEINE PROTEINASE INHIBITOR 5"/>
    <property type="match status" value="1"/>
</dbReference>
<keyword evidence="2" id="KW-0789">Thiol protease inhibitor</keyword>
<dbReference type="EMBL" id="JBEDUW010000007">
    <property type="protein sequence ID" value="KAK9910071.1"/>
    <property type="molecule type" value="Genomic_DNA"/>
</dbReference>
<protein>
    <recommendedName>
        <fullName evidence="3">Cystatin domain-containing protein</fullName>
    </recommendedName>
</protein>
<evidence type="ECO:0000313" key="5">
    <source>
        <dbReference type="Proteomes" id="UP001457282"/>
    </source>
</evidence>
<dbReference type="SUPFAM" id="SSF54403">
    <property type="entry name" value="Cystatin/monellin"/>
    <property type="match status" value="1"/>
</dbReference>
<comment type="caution">
    <text evidence="4">The sequence shown here is derived from an EMBL/GenBank/DDBJ whole genome shotgun (WGS) entry which is preliminary data.</text>
</comment>
<dbReference type="Pfam" id="PF16845">
    <property type="entry name" value="SQAPI"/>
    <property type="match status" value="1"/>
</dbReference>
<name>A0AAW1VSN0_RUBAR</name>
<gene>
    <name evidence="4" type="ORF">M0R45_034046</name>
</gene>
<dbReference type="CDD" id="cd00042">
    <property type="entry name" value="CY"/>
    <property type="match status" value="1"/>
</dbReference>
<evidence type="ECO:0000259" key="3">
    <source>
        <dbReference type="SMART" id="SM00043"/>
    </source>
</evidence>
<dbReference type="Proteomes" id="UP001457282">
    <property type="component" value="Unassembled WGS sequence"/>
</dbReference>
<dbReference type="InterPro" id="IPR046350">
    <property type="entry name" value="Cystatin_sf"/>
</dbReference>
<sequence>MPTKPAMDQLSIFFSASNTSLHRDLYLQETTSTVARAYLHLLKEGQHNMKEIAEFAVSEYNQYSQKKKLVFQSVVRGETQVVAGIKYRLVITVKDDDDNNNETLANYEGVVWEKSWIKFRKLISFNEVKSSY</sequence>
<evidence type="ECO:0000256" key="1">
    <source>
        <dbReference type="ARBA" id="ARBA00022690"/>
    </source>
</evidence>
<organism evidence="4 5">
    <name type="scientific">Rubus argutus</name>
    <name type="common">Southern blackberry</name>
    <dbReference type="NCBI Taxonomy" id="59490"/>
    <lineage>
        <taxon>Eukaryota</taxon>
        <taxon>Viridiplantae</taxon>
        <taxon>Streptophyta</taxon>
        <taxon>Embryophyta</taxon>
        <taxon>Tracheophyta</taxon>
        <taxon>Spermatophyta</taxon>
        <taxon>Magnoliopsida</taxon>
        <taxon>eudicotyledons</taxon>
        <taxon>Gunneridae</taxon>
        <taxon>Pentapetalae</taxon>
        <taxon>rosids</taxon>
        <taxon>fabids</taxon>
        <taxon>Rosales</taxon>
        <taxon>Rosaceae</taxon>
        <taxon>Rosoideae</taxon>
        <taxon>Rosoideae incertae sedis</taxon>
        <taxon>Rubus</taxon>
    </lineage>
</organism>
<evidence type="ECO:0000256" key="2">
    <source>
        <dbReference type="ARBA" id="ARBA00022704"/>
    </source>
</evidence>